<dbReference type="EMBL" id="JBHTMM010000033">
    <property type="protein sequence ID" value="MFD1309100.1"/>
    <property type="molecule type" value="Genomic_DNA"/>
</dbReference>
<protein>
    <submittedName>
        <fullName evidence="1">Uncharacterized protein</fullName>
    </submittedName>
</protein>
<name>A0ABW3XKJ6_9ACTN</name>
<organism evidence="1 2">
    <name type="scientific">Streptomyces kaempferi</name>
    <dbReference type="NCBI Taxonomy" id="333725"/>
    <lineage>
        <taxon>Bacteria</taxon>
        <taxon>Bacillati</taxon>
        <taxon>Actinomycetota</taxon>
        <taxon>Actinomycetes</taxon>
        <taxon>Kitasatosporales</taxon>
        <taxon>Streptomycetaceae</taxon>
        <taxon>Streptomyces</taxon>
    </lineage>
</organism>
<comment type="caution">
    <text evidence="1">The sequence shown here is derived from an EMBL/GenBank/DDBJ whole genome shotgun (WGS) entry which is preliminary data.</text>
</comment>
<reference evidence="2" key="1">
    <citation type="journal article" date="2019" name="Int. J. Syst. Evol. Microbiol.">
        <title>The Global Catalogue of Microorganisms (GCM) 10K type strain sequencing project: providing services to taxonomists for standard genome sequencing and annotation.</title>
        <authorList>
            <consortium name="The Broad Institute Genomics Platform"/>
            <consortium name="The Broad Institute Genome Sequencing Center for Infectious Disease"/>
            <person name="Wu L."/>
            <person name="Ma J."/>
        </authorList>
    </citation>
    <scope>NUCLEOTIDE SEQUENCE [LARGE SCALE GENOMIC DNA]</scope>
    <source>
        <strain evidence="2">CGMCC 4.7020</strain>
    </source>
</reference>
<accession>A0ABW3XKJ6</accession>
<dbReference type="RefSeq" id="WP_381328811.1">
    <property type="nucleotide sequence ID" value="NZ_JBHTMM010000033.1"/>
</dbReference>
<dbReference type="Proteomes" id="UP001597058">
    <property type="component" value="Unassembled WGS sequence"/>
</dbReference>
<evidence type="ECO:0000313" key="1">
    <source>
        <dbReference type="EMBL" id="MFD1309100.1"/>
    </source>
</evidence>
<proteinExistence type="predicted"/>
<evidence type="ECO:0000313" key="2">
    <source>
        <dbReference type="Proteomes" id="UP001597058"/>
    </source>
</evidence>
<keyword evidence="2" id="KW-1185">Reference proteome</keyword>
<sequence length="89" mass="9840">MEQLATVDDLAIQILSNEGAQCGNCGDQPGDRTCPACEICRRRYVNALRAAGWAPRSEVQERLEQAHTELAAIRKDLTGLETVMAARRR</sequence>
<gene>
    <name evidence="1" type="ORF">ACFQ5X_24985</name>
</gene>